<accession>A0A8B9QPW5</accession>
<dbReference type="InterPro" id="IPR018933">
    <property type="entry name" value="Netrin_module_non-TIMP"/>
</dbReference>
<evidence type="ECO:0000259" key="2">
    <source>
        <dbReference type="SMART" id="SM00643"/>
    </source>
</evidence>
<proteinExistence type="predicted"/>
<dbReference type="Proteomes" id="UP000694424">
    <property type="component" value="Unplaced"/>
</dbReference>
<feature type="region of interest" description="Disordered" evidence="1">
    <location>
        <begin position="66"/>
        <end position="90"/>
    </location>
</feature>
<reference evidence="3" key="2">
    <citation type="submission" date="2025-09" db="UniProtKB">
        <authorList>
            <consortium name="Ensembl"/>
        </authorList>
    </citation>
    <scope>IDENTIFICATION</scope>
</reference>
<reference evidence="3" key="1">
    <citation type="submission" date="2025-08" db="UniProtKB">
        <authorList>
            <consortium name="Ensembl"/>
        </authorList>
    </citation>
    <scope>IDENTIFICATION</scope>
</reference>
<evidence type="ECO:0000313" key="3">
    <source>
        <dbReference type="Ensembl" id="ENSAOWP00000028637.1"/>
    </source>
</evidence>
<dbReference type="Ensembl" id="ENSAOWT00000032443.1">
    <property type="protein sequence ID" value="ENSAOWP00000028637.1"/>
    <property type="gene ID" value="ENSAOWG00000019290.1"/>
</dbReference>
<keyword evidence="4" id="KW-1185">Reference proteome</keyword>
<protein>
    <recommendedName>
        <fullName evidence="2">Netrin module non-TIMP type domain-containing protein</fullName>
    </recommendedName>
</protein>
<evidence type="ECO:0000313" key="4">
    <source>
        <dbReference type="Proteomes" id="UP000694424"/>
    </source>
</evidence>
<dbReference type="AlphaFoldDB" id="A0A8B9QPW5"/>
<organism evidence="3 4">
    <name type="scientific">Apteryx owenii</name>
    <name type="common">Little spotted kiwi</name>
    <dbReference type="NCBI Taxonomy" id="8824"/>
    <lineage>
        <taxon>Eukaryota</taxon>
        <taxon>Metazoa</taxon>
        <taxon>Chordata</taxon>
        <taxon>Craniata</taxon>
        <taxon>Vertebrata</taxon>
        <taxon>Euteleostomi</taxon>
        <taxon>Archelosauria</taxon>
        <taxon>Archosauria</taxon>
        <taxon>Dinosauria</taxon>
        <taxon>Saurischia</taxon>
        <taxon>Theropoda</taxon>
        <taxon>Coelurosauria</taxon>
        <taxon>Aves</taxon>
        <taxon>Palaeognathae</taxon>
        <taxon>Apterygiformes</taxon>
        <taxon>Apterygidae</taxon>
        <taxon>Apteryx</taxon>
    </lineage>
</organism>
<dbReference type="SMART" id="SM00643">
    <property type="entry name" value="C345C"/>
    <property type="match status" value="1"/>
</dbReference>
<evidence type="ECO:0000256" key="1">
    <source>
        <dbReference type="SAM" id="MobiDB-lite"/>
    </source>
</evidence>
<feature type="domain" description="Netrin module non-TIMP type" evidence="2">
    <location>
        <begin position="1"/>
        <end position="105"/>
    </location>
</feature>
<dbReference type="Pfam" id="PF01759">
    <property type="entry name" value="NTR"/>
    <property type="match status" value="1"/>
</dbReference>
<dbReference type="InterPro" id="IPR008993">
    <property type="entry name" value="TIMP-like_OB-fold"/>
</dbReference>
<sequence>HDFACYSPRVDYGTPALPHGCPTATPWLPHGGPCPTVAAVGQRRWFFVRAGCGLRLRSQRRYLLMGRGGPTRDPQGRPQAMLGPNSWVEEVPSPSRCGATRLRGLCAELQSFLRDFAQHGCQV</sequence>
<dbReference type="Gene3D" id="2.40.50.120">
    <property type="match status" value="1"/>
</dbReference>
<dbReference type="SUPFAM" id="SSF50242">
    <property type="entry name" value="TIMP-like"/>
    <property type="match status" value="1"/>
</dbReference>
<name>A0A8B9QPW5_APTOW</name>